<feature type="region of interest" description="Disordered" evidence="1">
    <location>
        <begin position="52"/>
        <end position="79"/>
    </location>
</feature>
<evidence type="ECO:0000256" key="1">
    <source>
        <dbReference type="SAM" id="MobiDB-lite"/>
    </source>
</evidence>
<dbReference type="AlphaFoldDB" id="A0A4R4PCT3"/>
<evidence type="ECO:0000313" key="2">
    <source>
        <dbReference type="EMBL" id="TDC18867.1"/>
    </source>
</evidence>
<name>A0A4R4PCT3_9ACTN</name>
<protein>
    <submittedName>
        <fullName evidence="2">Uncharacterized protein</fullName>
    </submittedName>
</protein>
<proteinExistence type="predicted"/>
<accession>A0A4R4PCT3</accession>
<keyword evidence="3" id="KW-1185">Reference proteome</keyword>
<dbReference type="RefSeq" id="WP_132413998.1">
    <property type="nucleotide sequence ID" value="NZ_SMKA01000240.1"/>
</dbReference>
<dbReference type="OrthoDB" id="3828196at2"/>
<comment type="caution">
    <text evidence="2">The sequence shown here is derived from an EMBL/GenBank/DDBJ whole genome shotgun (WGS) entry which is preliminary data.</text>
</comment>
<gene>
    <name evidence="2" type="ORF">E1261_34890</name>
</gene>
<dbReference type="Proteomes" id="UP000295075">
    <property type="component" value="Unassembled WGS sequence"/>
</dbReference>
<evidence type="ECO:0000313" key="3">
    <source>
        <dbReference type="Proteomes" id="UP000295075"/>
    </source>
</evidence>
<sequence>MSEFEPGADLVSRLPLPGHVVVFADGRWRRGWLIGREHEESGWTGLVQYEDDEGQERTERLPADQIALTAPPAPNEQAS</sequence>
<organism evidence="2 3">
    <name type="scientific">Kribbella albertanoniae</name>
    <dbReference type="NCBI Taxonomy" id="1266829"/>
    <lineage>
        <taxon>Bacteria</taxon>
        <taxon>Bacillati</taxon>
        <taxon>Actinomycetota</taxon>
        <taxon>Actinomycetes</taxon>
        <taxon>Propionibacteriales</taxon>
        <taxon>Kribbellaceae</taxon>
        <taxon>Kribbella</taxon>
    </lineage>
</organism>
<dbReference type="EMBL" id="SMKA01000240">
    <property type="protein sequence ID" value="TDC18867.1"/>
    <property type="molecule type" value="Genomic_DNA"/>
</dbReference>
<reference evidence="2 3" key="1">
    <citation type="submission" date="2019-03" db="EMBL/GenBank/DDBJ databases">
        <title>Draft genome sequences of novel Actinobacteria.</title>
        <authorList>
            <person name="Sahin N."/>
            <person name="Ay H."/>
            <person name="Saygin H."/>
        </authorList>
    </citation>
    <scope>NUCLEOTIDE SEQUENCE [LARGE SCALE GENOMIC DNA]</scope>
    <source>
        <strain evidence="2 3">JCM 30547</strain>
    </source>
</reference>